<proteinExistence type="predicted"/>
<gene>
    <name evidence="1" type="ORF">HPB47_003947</name>
</gene>
<evidence type="ECO:0000313" key="1">
    <source>
        <dbReference type="EMBL" id="KAG0419674.1"/>
    </source>
</evidence>
<name>A0AC60PH30_IXOPE</name>
<sequence length="304" mass="35075">MAQRSADLTERGVSVRLEFVFSGEEKERLFCYHSDLHVQCSMHSAQLSTKAQLKGAVGDLLNDKHDDRYLLRWLRARDFNVNKAEQMLREHMKWRKQYGADDILSGPDSPEVLRKYYPGGMIGHDREGHPVWLIPFGGCDLKGMLMSVTKTDMIKHVIRSFEVIEQDLKTQSEKLGKPIETQTYIFDFDNYSPTEHRFQGGRVLDFLTDLMSTFEGHYPERLKKAFVINAPRIFPMFWRLVRPFLSEATANKLHLYGRDGWKEDLLAEIPADQLPVFWGGTMTDPDGNTRCPSVVAMQARLIMT</sequence>
<comment type="caution">
    <text evidence="1">The sequence shown here is derived from an EMBL/GenBank/DDBJ whole genome shotgun (WGS) entry which is preliminary data.</text>
</comment>
<evidence type="ECO:0000313" key="2">
    <source>
        <dbReference type="Proteomes" id="UP000805193"/>
    </source>
</evidence>
<reference evidence="1 2" key="1">
    <citation type="journal article" date="2020" name="Cell">
        <title>Large-Scale Comparative Analyses of Tick Genomes Elucidate Their Genetic Diversity and Vector Capacities.</title>
        <authorList>
            <consortium name="Tick Genome and Microbiome Consortium (TIGMIC)"/>
            <person name="Jia N."/>
            <person name="Wang J."/>
            <person name="Shi W."/>
            <person name="Du L."/>
            <person name="Sun Y."/>
            <person name="Zhan W."/>
            <person name="Jiang J.F."/>
            <person name="Wang Q."/>
            <person name="Zhang B."/>
            <person name="Ji P."/>
            <person name="Bell-Sakyi L."/>
            <person name="Cui X.M."/>
            <person name="Yuan T.T."/>
            <person name="Jiang B.G."/>
            <person name="Yang W.F."/>
            <person name="Lam T.T."/>
            <person name="Chang Q.C."/>
            <person name="Ding S.J."/>
            <person name="Wang X.J."/>
            <person name="Zhu J.G."/>
            <person name="Ruan X.D."/>
            <person name="Zhao L."/>
            <person name="Wei J.T."/>
            <person name="Ye R.Z."/>
            <person name="Que T.C."/>
            <person name="Du C.H."/>
            <person name="Zhou Y.H."/>
            <person name="Cheng J.X."/>
            <person name="Dai P.F."/>
            <person name="Guo W.B."/>
            <person name="Han X.H."/>
            <person name="Huang E.J."/>
            <person name="Li L.F."/>
            <person name="Wei W."/>
            <person name="Gao Y.C."/>
            <person name="Liu J.Z."/>
            <person name="Shao H.Z."/>
            <person name="Wang X."/>
            <person name="Wang C.C."/>
            <person name="Yang T.C."/>
            <person name="Huo Q.B."/>
            <person name="Li W."/>
            <person name="Chen H.Y."/>
            <person name="Chen S.E."/>
            <person name="Zhou L.G."/>
            <person name="Ni X.B."/>
            <person name="Tian J.H."/>
            <person name="Sheng Y."/>
            <person name="Liu T."/>
            <person name="Pan Y.S."/>
            <person name="Xia L.Y."/>
            <person name="Li J."/>
            <person name="Zhao F."/>
            <person name="Cao W.C."/>
        </authorList>
    </citation>
    <scope>NUCLEOTIDE SEQUENCE [LARGE SCALE GENOMIC DNA]</scope>
    <source>
        <strain evidence="1">Iper-2018</strain>
    </source>
</reference>
<dbReference type="EMBL" id="JABSTQ010010591">
    <property type="protein sequence ID" value="KAG0419674.1"/>
    <property type="molecule type" value="Genomic_DNA"/>
</dbReference>
<keyword evidence="2" id="KW-1185">Reference proteome</keyword>
<organism evidence="1 2">
    <name type="scientific">Ixodes persulcatus</name>
    <name type="common">Taiga tick</name>
    <dbReference type="NCBI Taxonomy" id="34615"/>
    <lineage>
        <taxon>Eukaryota</taxon>
        <taxon>Metazoa</taxon>
        <taxon>Ecdysozoa</taxon>
        <taxon>Arthropoda</taxon>
        <taxon>Chelicerata</taxon>
        <taxon>Arachnida</taxon>
        <taxon>Acari</taxon>
        <taxon>Parasitiformes</taxon>
        <taxon>Ixodida</taxon>
        <taxon>Ixodoidea</taxon>
        <taxon>Ixodidae</taxon>
        <taxon>Ixodinae</taxon>
        <taxon>Ixodes</taxon>
    </lineage>
</organism>
<protein>
    <submittedName>
        <fullName evidence="1">Uncharacterized protein</fullName>
    </submittedName>
</protein>
<accession>A0AC60PH30</accession>
<dbReference type="Proteomes" id="UP000805193">
    <property type="component" value="Unassembled WGS sequence"/>
</dbReference>